<sequence>MFVKRLKEYRLNCSARTSGRLDAKVESKGILSLMQTMVIYHINYVSRCSCNKLTANESWCHSVNKPILRYICWTDCCSLL</sequence>
<reference evidence="1" key="2">
    <citation type="submission" date="2013-04" db="UniProtKB">
        <authorList>
            <consortium name="EnsemblPlants"/>
        </authorList>
    </citation>
    <scope>IDENTIFICATION</scope>
</reference>
<dbReference type="Proteomes" id="UP000006038">
    <property type="component" value="Chromosome 4"/>
</dbReference>
<name>J3LWS9_ORYBR</name>
<accession>J3LWS9</accession>
<dbReference type="HOGENOM" id="CLU_2593620_0_0_1"/>
<evidence type="ECO:0000313" key="2">
    <source>
        <dbReference type="Proteomes" id="UP000006038"/>
    </source>
</evidence>
<organism evidence="1">
    <name type="scientific">Oryza brachyantha</name>
    <name type="common">malo sina</name>
    <dbReference type="NCBI Taxonomy" id="4533"/>
    <lineage>
        <taxon>Eukaryota</taxon>
        <taxon>Viridiplantae</taxon>
        <taxon>Streptophyta</taxon>
        <taxon>Embryophyta</taxon>
        <taxon>Tracheophyta</taxon>
        <taxon>Spermatophyta</taxon>
        <taxon>Magnoliopsida</taxon>
        <taxon>Liliopsida</taxon>
        <taxon>Poales</taxon>
        <taxon>Poaceae</taxon>
        <taxon>BOP clade</taxon>
        <taxon>Oryzoideae</taxon>
        <taxon>Oryzeae</taxon>
        <taxon>Oryzinae</taxon>
        <taxon>Oryza</taxon>
    </lineage>
</organism>
<dbReference type="Gramene" id="OB04G16040.1">
    <property type="protein sequence ID" value="OB04G16040.1"/>
    <property type="gene ID" value="OB04G16040"/>
</dbReference>
<evidence type="ECO:0000313" key="1">
    <source>
        <dbReference type="EnsemblPlants" id="OB04G16040.1"/>
    </source>
</evidence>
<protein>
    <submittedName>
        <fullName evidence="1">Uncharacterized protein</fullName>
    </submittedName>
</protein>
<dbReference type="EnsemblPlants" id="OB04G16040.1">
    <property type="protein sequence ID" value="OB04G16040.1"/>
    <property type="gene ID" value="OB04G16040"/>
</dbReference>
<proteinExistence type="predicted"/>
<reference evidence="1" key="1">
    <citation type="journal article" date="2013" name="Nat. Commun.">
        <title>Whole-genome sequencing of Oryza brachyantha reveals mechanisms underlying Oryza genome evolution.</title>
        <authorList>
            <person name="Chen J."/>
            <person name="Huang Q."/>
            <person name="Gao D."/>
            <person name="Wang J."/>
            <person name="Lang Y."/>
            <person name="Liu T."/>
            <person name="Li B."/>
            <person name="Bai Z."/>
            <person name="Luis Goicoechea J."/>
            <person name="Liang C."/>
            <person name="Chen C."/>
            <person name="Zhang W."/>
            <person name="Sun S."/>
            <person name="Liao Y."/>
            <person name="Zhang X."/>
            <person name="Yang L."/>
            <person name="Song C."/>
            <person name="Wang M."/>
            <person name="Shi J."/>
            <person name="Liu G."/>
            <person name="Liu J."/>
            <person name="Zhou H."/>
            <person name="Zhou W."/>
            <person name="Yu Q."/>
            <person name="An N."/>
            <person name="Chen Y."/>
            <person name="Cai Q."/>
            <person name="Wang B."/>
            <person name="Liu B."/>
            <person name="Min J."/>
            <person name="Huang Y."/>
            <person name="Wu H."/>
            <person name="Li Z."/>
            <person name="Zhang Y."/>
            <person name="Yin Y."/>
            <person name="Song W."/>
            <person name="Jiang J."/>
            <person name="Jackson S.A."/>
            <person name="Wing R.A."/>
            <person name="Wang J."/>
            <person name="Chen M."/>
        </authorList>
    </citation>
    <scope>NUCLEOTIDE SEQUENCE [LARGE SCALE GENOMIC DNA]</scope>
    <source>
        <strain evidence="1">cv. IRGC 101232</strain>
    </source>
</reference>
<keyword evidence="2" id="KW-1185">Reference proteome</keyword>
<dbReference type="AlphaFoldDB" id="J3LWS9"/>